<dbReference type="EMBL" id="FNPE01000005">
    <property type="protein sequence ID" value="SDY53061.1"/>
    <property type="molecule type" value="Genomic_DNA"/>
</dbReference>
<dbReference type="Pfam" id="PF01648">
    <property type="entry name" value="ACPS"/>
    <property type="match status" value="1"/>
</dbReference>
<dbReference type="Proteomes" id="UP000183417">
    <property type="component" value="Unassembled WGS sequence"/>
</dbReference>
<organism evidence="5 6">
    <name type="scientific">Delftia lacustris</name>
    <dbReference type="NCBI Taxonomy" id="558537"/>
    <lineage>
        <taxon>Bacteria</taxon>
        <taxon>Pseudomonadati</taxon>
        <taxon>Pseudomonadota</taxon>
        <taxon>Betaproteobacteria</taxon>
        <taxon>Burkholderiales</taxon>
        <taxon>Comamonadaceae</taxon>
        <taxon>Delftia</taxon>
    </lineage>
</organism>
<evidence type="ECO:0000313" key="6">
    <source>
        <dbReference type="Proteomes" id="UP000183417"/>
    </source>
</evidence>
<keyword evidence="2 5" id="KW-0808">Transferase</keyword>
<dbReference type="Gene3D" id="3.90.470.20">
    <property type="entry name" value="4'-phosphopantetheinyl transferase domain"/>
    <property type="match status" value="2"/>
</dbReference>
<accession>A0A1H3KLP3</accession>
<dbReference type="GO" id="GO:0000287">
    <property type="term" value="F:magnesium ion binding"/>
    <property type="evidence" value="ECO:0007669"/>
    <property type="project" value="InterPro"/>
</dbReference>
<evidence type="ECO:0000259" key="4">
    <source>
        <dbReference type="Pfam" id="PF22624"/>
    </source>
</evidence>
<gene>
    <name evidence="5" type="ORF">SAMN05421547_105235</name>
</gene>
<comment type="similarity">
    <text evidence="1">Belongs to the P-Pant transferase superfamily. Gsp/Sfp/HetI/AcpT family.</text>
</comment>
<reference evidence="5 6" key="1">
    <citation type="submission" date="2016-10" db="EMBL/GenBank/DDBJ databases">
        <authorList>
            <person name="de Groot N.N."/>
        </authorList>
    </citation>
    <scope>NUCLEOTIDE SEQUENCE [LARGE SCALE GENOMIC DNA]</scope>
    <source>
        <strain evidence="5 6">LMG 24775</strain>
    </source>
</reference>
<dbReference type="PANTHER" id="PTHR12215:SF10">
    <property type="entry name" value="L-AMINOADIPATE-SEMIALDEHYDE DEHYDROGENASE-PHOSPHOPANTETHEINYL TRANSFERASE"/>
    <property type="match status" value="1"/>
</dbReference>
<feature type="domain" description="4'-phosphopantetheinyl transferase N-terminal" evidence="4">
    <location>
        <begin position="26"/>
        <end position="110"/>
    </location>
</feature>
<dbReference type="GeneID" id="94691288"/>
<dbReference type="AlphaFoldDB" id="A0A1H3KLP3"/>
<dbReference type="Pfam" id="PF22624">
    <property type="entry name" value="AASDHPPT_N"/>
    <property type="match status" value="1"/>
</dbReference>
<dbReference type="InterPro" id="IPR037143">
    <property type="entry name" value="4-PPantetheinyl_Trfase_dom_sf"/>
</dbReference>
<protein>
    <submittedName>
        <fullName evidence="5">4'-phosphopantetheinyl transferase</fullName>
    </submittedName>
</protein>
<dbReference type="InterPro" id="IPR055066">
    <property type="entry name" value="AASDHPPT_N"/>
</dbReference>
<dbReference type="PANTHER" id="PTHR12215">
    <property type="entry name" value="PHOSPHOPANTETHEINE TRANSFERASE"/>
    <property type="match status" value="1"/>
</dbReference>
<dbReference type="GO" id="GO:0019878">
    <property type="term" value="P:lysine biosynthetic process via aminoadipic acid"/>
    <property type="evidence" value="ECO:0007669"/>
    <property type="project" value="TreeGrafter"/>
</dbReference>
<dbReference type="SUPFAM" id="SSF56214">
    <property type="entry name" value="4'-phosphopantetheinyl transferase"/>
    <property type="match status" value="2"/>
</dbReference>
<proteinExistence type="inferred from homology"/>
<feature type="domain" description="4'-phosphopantetheinyl transferase" evidence="3">
    <location>
        <begin position="120"/>
        <end position="197"/>
    </location>
</feature>
<evidence type="ECO:0000256" key="1">
    <source>
        <dbReference type="ARBA" id="ARBA00010990"/>
    </source>
</evidence>
<dbReference type="InterPro" id="IPR008278">
    <property type="entry name" value="4-PPantetheinyl_Trfase_dom"/>
</dbReference>
<evidence type="ECO:0000256" key="2">
    <source>
        <dbReference type="ARBA" id="ARBA00022679"/>
    </source>
</evidence>
<evidence type="ECO:0000259" key="3">
    <source>
        <dbReference type="Pfam" id="PF01648"/>
    </source>
</evidence>
<dbReference type="InterPro" id="IPR050559">
    <property type="entry name" value="P-Pant_transferase_sf"/>
</dbReference>
<dbReference type="GO" id="GO:0008897">
    <property type="term" value="F:holo-[acyl-carrier-protein] synthase activity"/>
    <property type="evidence" value="ECO:0007669"/>
    <property type="project" value="InterPro"/>
</dbReference>
<sequence>MQLVSVREAMSQGIEVFRLDLDLSAELSDSLPHLTPEERGRAARFVRAADRLRFAQTRAATRRLLGRRLGCCPADVPLAIGTHGKPFVDDEPHRAPVFNVSHSGGHALIALADPGGVLHLGVDIEQHKPDLDAEVMLDAVCTDQERASVRRAPDRLAAFYQRWVGKEAVLKAIGIGVAEHLRSIGISPGGDGRLAIACAVPDWNGFQAMALPAPPGYAAALAWRTKEST</sequence>
<dbReference type="RefSeq" id="WP_016450665.1">
    <property type="nucleotide sequence ID" value="NZ_CP141274.1"/>
</dbReference>
<dbReference type="GO" id="GO:0005829">
    <property type="term" value="C:cytosol"/>
    <property type="evidence" value="ECO:0007669"/>
    <property type="project" value="TreeGrafter"/>
</dbReference>
<evidence type="ECO:0000313" key="5">
    <source>
        <dbReference type="EMBL" id="SDY53061.1"/>
    </source>
</evidence>
<name>A0A1H3KLP3_9BURK</name>